<protein>
    <recommendedName>
        <fullName evidence="3">Lipoprotein</fullName>
    </recommendedName>
</protein>
<dbReference type="RefSeq" id="WP_105931832.1">
    <property type="nucleotide sequence ID" value="NZ_PVNO01000027.1"/>
</dbReference>
<evidence type="ECO:0000313" key="1">
    <source>
        <dbReference type="EMBL" id="PRO68118.1"/>
    </source>
</evidence>
<dbReference type="EMBL" id="PVNO01000027">
    <property type="protein sequence ID" value="PRO68118.1"/>
    <property type="molecule type" value="Genomic_DNA"/>
</dbReference>
<evidence type="ECO:0008006" key="3">
    <source>
        <dbReference type="Google" id="ProtNLM"/>
    </source>
</evidence>
<accession>A0ABX5CM65</accession>
<keyword evidence="2" id="KW-1185">Reference proteome</keyword>
<organism evidence="1 2">
    <name type="scientific">Alteromonas gracilis</name>
    <dbReference type="NCBI Taxonomy" id="1479524"/>
    <lineage>
        <taxon>Bacteria</taxon>
        <taxon>Pseudomonadati</taxon>
        <taxon>Pseudomonadota</taxon>
        <taxon>Gammaproteobacteria</taxon>
        <taxon>Alteromonadales</taxon>
        <taxon>Alteromonadaceae</taxon>
        <taxon>Alteromonas/Salinimonas group</taxon>
        <taxon>Alteromonas</taxon>
    </lineage>
</organism>
<evidence type="ECO:0000313" key="2">
    <source>
        <dbReference type="Proteomes" id="UP000239539"/>
    </source>
</evidence>
<sequence>MKASLNFHFESKKSIFSVFVKYNIGVSVLACILLLAGCGGSSSSSDDTIVQPDSVAGLWFGQVTTIEGESEKVLMAVSPKGKAVMFSEASHNALIARGSLSENTFLSDDTMLYPGTGMTRHGTMQASALQNSIDGSATLSGTVINFSAVRVSSTEDVSLTDIAGNYSSSWNEGLYTRSFAIDIDGIISGSDTNGCLYSGVVEPFNAVDALFDITIKADACFDDFEYKGLLAYGVFPFEYQNSINHRKGVVIVSEESSGAYAFRQFSPQN</sequence>
<name>A0ABX5CM65_9ALTE</name>
<comment type="caution">
    <text evidence="1">The sequence shown here is derived from an EMBL/GenBank/DDBJ whole genome shotgun (WGS) entry which is preliminary data.</text>
</comment>
<dbReference type="Proteomes" id="UP000239539">
    <property type="component" value="Unassembled WGS sequence"/>
</dbReference>
<reference evidence="2" key="1">
    <citation type="journal article" date="2020" name="Int. J. Syst. Evol. Microbiol.">
        <title>Alteromonas alba sp. nov., a marine bacterium isolated from the seawater of the West Pacific Ocean.</title>
        <authorList>
            <person name="Sun C."/>
            <person name="Wu Y.-H."/>
            <person name="Xamxidin M."/>
            <person name="Cheng H."/>
            <person name="Xu X.-W."/>
        </authorList>
    </citation>
    <scope>NUCLEOTIDE SEQUENCE [LARGE SCALE GENOMIC DNA]</scope>
    <source>
        <strain evidence="2">9a2</strain>
    </source>
</reference>
<gene>
    <name evidence="1" type="ORF">C6Y39_13770</name>
</gene>
<proteinExistence type="predicted"/>